<dbReference type="Pfam" id="PF16589">
    <property type="entry name" value="BRCT_2"/>
    <property type="match status" value="1"/>
</dbReference>
<feature type="domain" description="BRCT" evidence="7">
    <location>
        <begin position="588"/>
        <end position="656"/>
    </location>
</feature>
<dbReference type="EMBL" id="CM016762">
    <property type="protein sequence ID" value="TMS40015.1"/>
    <property type="molecule type" value="Genomic_DNA"/>
</dbReference>
<feature type="region of interest" description="Disordered" evidence="6">
    <location>
        <begin position="99"/>
        <end position="159"/>
    </location>
</feature>
<dbReference type="SUPFAM" id="SSF52113">
    <property type="entry name" value="BRCT domain"/>
    <property type="match status" value="3"/>
</dbReference>
<accession>A0A4U8V451</accession>
<reference evidence="8 9" key="1">
    <citation type="journal article" date="2015" name="Genome Biol.">
        <title>Comparative genomics of Steinernema reveals deeply conserved gene regulatory networks.</title>
        <authorList>
            <person name="Dillman A.R."/>
            <person name="Macchietto M."/>
            <person name="Porter C.F."/>
            <person name="Rogers A."/>
            <person name="Williams B."/>
            <person name="Antoshechkin I."/>
            <person name="Lee M.M."/>
            <person name="Goodwin Z."/>
            <person name="Lu X."/>
            <person name="Lewis E.E."/>
            <person name="Goodrich-Blair H."/>
            <person name="Stock S.P."/>
            <person name="Adams B.J."/>
            <person name="Sternberg P.W."/>
            <person name="Mortazavi A."/>
        </authorList>
    </citation>
    <scope>NUCLEOTIDE SEQUENCE [LARGE SCALE GENOMIC DNA]</scope>
    <source>
        <strain evidence="8 9">ALL</strain>
    </source>
</reference>
<feature type="domain" description="BRCT" evidence="7">
    <location>
        <begin position="301"/>
        <end position="386"/>
    </location>
</feature>
<dbReference type="InterPro" id="IPR051579">
    <property type="entry name" value="DDR_Transcriptional_Reg"/>
</dbReference>
<dbReference type="Gene3D" id="3.40.50.10190">
    <property type="entry name" value="BRCT domain"/>
    <property type="match status" value="4"/>
</dbReference>
<sequence length="775" mass="87526">MSALETSAVAATTEVDKLTAKAALVSAAGVPLQEQPLNLTMQAYQSQVRSMAKDVGSKKNKSGRKEPEDEKELKALDKGVEAALVEAVRTFLAADFGKSKKEPDAETLNTAATQESPKADVDGRKSSAESRSSDEDQDSSPLDLAQTVPVSNAAKRRSSFKVDSLLEKKLKQNIDLEAPPNTSAPSPSFESQSPDTVAEEALRRQLMTSLQSLFVHSLYPSGSVTPAQPTGFNPRFGPPVQGISPQYPNANDLRSPGLMSPNQSMRIPCMPGDPLVPNMMRVATQSSHFFGHDHQFSMPLDMCLMGCNFYLVENERSLYDKHDLANLSAVIKYHGGDLKWGNQGWNERTTHVLCESYQHPYVRNVLKEGRKRCVTLQWLNEVLIRKRMEAPWKFCHLPSFWNDVRRPAPGTSKTIAVSGYHEIELINVKMMISAIGARFTPHLSVENDFLISKGECLQVERARELGVRVLNYRWLQDAYTGLYNNTNNSNVYPDHENPLYILGSPEPCPEVTSTPYMMERYNDIYNKLLAPWKFPIVVNHEIFNVGMELRKSIENDENTFPYKKVKNLTPPPTDEQIVEARKVLKELAEPLPKVVICLSGMLPDDQKNLAKKAEFLGAQITTDVEKCTHFVCVSLFRTVDLMKAIALPSHNFIVYGYTILRFPDTYDLYLSDDENEKNYGYSLKNSIWRARKQPIFEDITFYVMPSVHPSRKILCDLIITAGGVVDDERPAPKYLAECVEYERPYFVIGCDADLHLYHYLVDCKFLQFFEHKRKR</sequence>
<evidence type="ECO:0000259" key="7">
    <source>
        <dbReference type="SMART" id="SM00292"/>
    </source>
</evidence>
<feature type="domain" description="BRCT" evidence="7">
    <location>
        <begin position="407"/>
        <end position="482"/>
    </location>
</feature>
<dbReference type="OrthoDB" id="342264at2759"/>
<feature type="region of interest" description="Disordered" evidence="6">
    <location>
        <begin position="172"/>
        <end position="197"/>
    </location>
</feature>
<keyword evidence="3" id="KW-0539">Nucleus</keyword>
<name>A0A4U8V451_STECR</name>
<dbReference type="Proteomes" id="UP000298663">
    <property type="component" value="Chromosome X"/>
</dbReference>
<gene>
    <name evidence="8" type="ORF">L596_006455</name>
</gene>
<dbReference type="SMART" id="SM00292">
    <property type="entry name" value="BRCT"/>
    <property type="match status" value="4"/>
</dbReference>
<dbReference type="PANTHER" id="PTHR23196">
    <property type="entry name" value="PAX TRANSCRIPTION ACTIVATION DOMAIN INTERACTING PROTEIN"/>
    <property type="match status" value="1"/>
</dbReference>
<dbReference type="InterPro" id="IPR036420">
    <property type="entry name" value="BRCT_dom_sf"/>
</dbReference>
<evidence type="ECO:0000256" key="4">
    <source>
        <dbReference type="ARBA" id="ARBA00023858"/>
    </source>
</evidence>
<protein>
    <recommendedName>
        <fullName evidence="4">PAX-interacting protein 1</fullName>
    </recommendedName>
    <alternativeName>
        <fullName evidence="5">PAX transactivation activation domain-interacting protein</fullName>
    </alternativeName>
</protein>
<reference evidence="8 9" key="2">
    <citation type="journal article" date="2019" name="G3 (Bethesda)">
        <title>Hybrid Assembly of the Genome of the Entomopathogenic Nematode Steinernema carpocapsae Identifies the X-Chromosome.</title>
        <authorList>
            <person name="Serra L."/>
            <person name="Macchietto M."/>
            <person name="Macias-Munoz A."/>
            <person name="McGill C.J."/>
            <person name="Rodriguez I.M."/>
            <person name="Rodriguez B."/>
            <person name="Murad R."/>
            <person name="Mortazavi A."/>
        </authorList>
    </citation>
    <scope>NUCLEOTIDE SEQUENCE [LARGE SCALE GENOMIC DNA]</scope>
    <source>
        <strain evidence="8 9">ALL</strain>
    </source>
</reference>
<dbReference type="GO" id="GO:0006974">
    <property type="term" value="P:DNA damage response"/>
    <property type="evidence" value="ECO:0007669"/>
    <property type="project" value="UniProtKB-KW"/>
</dbReference>
<dbReference type="InterPro" id="IPR001357">
    <property type="entry name" value="BRCT_dom"/>
</dbReference>
<feature type="compositionally biased region" description="Polar residues" evidence="6">
    <location>
        <begin position="107"/>
        <end position="116"/>
    </location>
</feature>
<evidence type="ECO:0000256" key="5">
    <source>
        <dbReference type="ARBA" id="ARBA00030146"/>
    </source>
</evidence>
<feature type="domain" description="BRCT" evidence="7">
    <location>
        <begin position="693"/>
        <end position="767"/>
    </location>
</feature>
<dbReference type="AlphaFoldDB" id="A0A4U8V451"/>
<feature type="compositionally biased region" description="Basic and acidic residues" evidence="6">
    <location>
        <begin position="51"/>
        <end position="74"/>
    </location>
</feature>
<dbReference type="CDD" id="cd17711">
    <property type="entry name" value="BRCT_PAXIP1_rpt3"/>
    <property type="match status" value="1"/>
</dbReference>
<evidence type="ECO:0000256" key="2">
    <source>
        <dbReference type="ARBA" id="ARBA00022763"/>
    </source>
</evidence>
<dbReference type="PANTHER" id="PTHR23196:SF1">
    <property type="entry name" value="PAX-INTERACTING PROTEIN 1"/>
    <property type="match status" value="1"/>
</dbReference>
<evidence type="ECO:0000313" key="8">
    <source>
        <dbReference type="EMBL" id="TMS40015.1"/>
    </source>
</evidence>
<evidence type="ECO:0000313" key="9">
    <source>
        <dbReference type="Proteomes" id="UP000298663"/>
    </source>
</evidence>
<organism evidence="8 9">
    <name type="scientific">Steinernema carpocapsae</name>
    <name type="common">Entomopathogenic nematode</name>
    <dbReference type="NCBI Taxonomy" id="34508"/>
    <lineage>
        <taxon>Eukaryota</taxon>
        <taxon>Metazoa</taxon>
        <taxon>Ecdysozoa</taxon>
        <taxon>Nematoda</taxon>
        <taxon>Chromadorea</taxon>
        <taxon>Rhabditida</taxon>
        <taxon>Tylenchina</taxon>
        <taxon>Panagrolaimomorpha</taxon>
        <taxon>Strongyloidoidea</taxon>
        <taxon>Steinernematidae</taxon>
        <taxon>Steinernema</taxon>
    </lineage>
</organism>
<keyword evidence="2" id="KW-0227">DNA damage</keyword>
<evidence type="ECO:0000256" key="6">
    <source>
        <dbReference type="SAM" id="MobiDB-lite"/>
    </source>
</evidence>
<keyword evidence="9" id="KW-1185">Reference proteome</keyword>
<dbReference type="Pfam" id="PF12738">
    <property type="entry name" value="PTCB-BRCT"/>
    <property type="match status" value="1"/>
</dbReference>
<proteinExistence type="predicted"/>
<evidence type="ECO:0000256" key="3">
    <source>
        <dbReference type="ARBA" id="ARBA00023242"/>
    </source>
</evidence>
<evidence type="ECO:0000256" key="1">
    <source>
        <dbReference type="ARBA" id="ARBA00004123"/>
    </source>
</evidence>
<feature type="compositionally biased region" description="Polar residues" evidence="6">
    <location>
        <begin position="180"/>
        <end position="195"/>
    </location>
</feature>
<dbReference type="GO" id="GO:0044666">
    <property type="term" value="C:MLL3/4 complex"/>
    <property type="evidence" value="ECO:0007669"/>
    <property type="project" value="TreeGrafter"/>
</dbReference>
<comment type="subcellular location">
    <subcellularLocation>
        <location evidence="1">Nucleus</location>
    </subcellularLocation>
</comment>
<dbReference type="STRING" id="34508.A0A4U8V451"/>
<feature type="region of interest" description="Disordered" evidence="6">
    <location>
        <begin position="50"/>
        <end position="74"/>
    </location>
</feature>
<feature type="compositionally biased region" description="Basic and acidic residues" evidence="6">
    <location>
        <begin position="117"/>
        <end position="134"/>
    </location>
</feature>